<dbReference type="InterPro" id="IPR000914">
    <property type="entry name" value="SBP_5_dom"/>
</dbReference>
<gene>
    <name evidence="7" type="ORF">SMIM3I_01846</name>
</gene>
<protein>
    <submittedName>
        <fullName evidence="7">Oligopeptide ABC transporter, periplasmic oligopeptide-binding protein OppA</fullName>
    </submittedName>
</protein>
<reference evidence="7 8" key="1">
    <citation type="submission" date="2016-01" db="EMBL/GenBank/DDBJ databases">
        <title>Highly variable Streptococcus oralis 1 are common among viridans streptococci isolated from primates.</title>
        <authorList>
            <person name="Denapaite D."/>
            <person name="Rieger M."/>
            <person name="Koendgen S."/>
            <person name="Brueckner R."/>
            <person name="Ochigava I."/>
            <person name="Kappeler P."/>
            <person name="Maetz-Rensing K."/>
            <person name="Leendertz F."/>
        </authorList>
    </citation>
    <scope>NUCLEOTIDE SEQUENCE [LARGE SCALE GENOMIC DNA]</scope>
    <source>
        <strain evidence="7 8">M3-1</strain>
    </source>
</reference>
<dbReference type="AlphaFoldDB" id="A0A150NVL2"/>
<evidence type="ECO:0000313" key="8">
    <source>
        <dbReference type="Proteomes" id="UP000075442"/>
    </source>
</evidence>
<evidence type="ECO:0000256" key="2">
    <source>
        <dbReference type="ARBA" id="ARBA00005695"/>
    </source>
</evidence>
<proteinExistence type="inferred from homology"/>
<dbReference type="GO" id="GO:0030313">
    <property type="term" value="C:cell envelope"/>
    <property type="evidence" value="ECO:0007669"/>
    <property type="project" value="UniProtKB-SubCell"/>
</dbReference>
<dbReference type="InterPro" id="IPR039424">
    <property type="entry name" value="SBP_5"/>
</dbReference>
<feature type="signal peptide" evidence="5">
    <location>
        <begin position="1"/>
        <end position="21"/>
    </location>
</feature>
<dbReference type="PANTHER" id="PTHR30290">
    <property type="entry name" value="PERIPLASMIC BINDING COMPONENT OF ABC TRANSPORTER"/>
    <property type="match status" value="1"/>
</dbReference>
<evidence type="ECO:0000256" key="1">
    <source>
        <dbReference type="ARBA" id="ARBA00004196"/>
    </source>
</evidence>
<accession>A0A150NVL2</accession>
<dbReference type="Gene3D" id="3.40.190.10">
    <property type="entry name" value="Periplasmic binding protein-like II"/>
    <property type="match status" value="1"/>
</dbReference>
<feature type="chain" id="PRO_5038728618" evidence="5">
    <location>
        <begin position="22"/>
        <end position="235"/>
    </location>
</feature>
<evidence type="ECO:0000259" key="6">
    <source>
        <dbReference type="Pfam" id="PF00496"/>
    </source>
</evidence>
<sequence>MKTRKVLALAGVTLLAAGVLAACSGGSATKGEQTFAFTYETDPDNLNYLTTSKAATSNITSNVIDGLLENDRYGNLVPSMAEDWSVSKDGLTYTYKIRQDAKWYTSEGEEYAPVKAQDFVTGLKYATDKKSQALYLVQDSIKGLDAYAKGENKDFSQVGIKALDDQTVQYTLNKPESFWNSKTTMGVLAPVNEEFLNSKGDDFAKATDPSSILYNGPYLLKSLVAKSSVEFAKKS</sequence>
<dbReference type="PROSITE" id="PS51257">
    <property type="entry name" value="PROKAR_LIPOPROTEIN"/>
    <property type="match status" value="1"/>
</dbReference>
<feature type="domain" description="Solute-binding protein family 5" evidence="6">
    <location>
        <begin position="76"/>
        <end position="233"/>
    </location>
</feature>
<dbReference type="PANTHER" id="PTHR30290:SF10">
    <property type="entry name" value="PERIPLASMIC OLIGOPEPTIDE-BINDING PROTEIN-RELATED"/>
    <property type="match status" value="1"/>
</dbReference>
<evidence type="ECO:0000256" key="5">
    <source>
        <dbReference type="SAM" id="SignalP"/>
    </source>
</evidence>
<dbReference type="SUPFAM" id="SSF53850">
    <property type="entry name" value="Periplasmic binding protein-like II"/>
    <property type="match status" value="1"/>
</dbReference>
<keyword evidence="3" id="KW-0813">Transport</keyword>
<evidence type="ECO:0000313" key="7">
    <source>
        <dbReference type="EMBL" id="KYF37503.1"/>
    </source>
</evidence>
<name>A0A150NVL2_STRMT</name>
<evidence type="ECO:0000256" key="4">
    <source>
        <dbReference type="ARBA" id="ARBA00022729"/>
    </source>
</evidence>
<comment type="caution">
    <text evidence="7">The sequence shown here is derived from an EMBL/GenBank/DDBJ whole genome shotgun (WGS) entry which is preliminary data.</text>
</comment>
<dbReference type="PATRIC" id="fig|28037.235.peg.945"/>
<dbReference type="EMBL" id="LROU01000059">
    <property type="protein sequence ID" value="KYF37503.1"/>
    <property type="molecule type" value="Genomic_DNA"/>
</dbReference>
<comment type="subcellular location">
    <subcellularLocation>
        <location evidence="1">Cell envelope</location>
    </subcellularLocation>
</comment>
<comment type="similarity">
    <text evidence="2">Belongs to the bacterial solute-binding protein 5 family.</text>
</comment>
<keyword evidence="4 5" id="KW-0732">Signal</keyword>
<dbReference type="GO" id="GO:0015833">
    <property type="term" value="P:peptide transport"/>
    <property type="evidence" value="ECO:0007669"/>
    <property type="project" value="TreeGrafter"/>
</dbReference>
<dbReference type="GO" id="GO:1904680">
    <property type="term" value="F:peptide transmembrane transporter activity"/>
    <property type="evidence" value="ECO:0007669"/>
    <property type="project" value="TreeGrafter"/>
</dbReference>
<evidence type="ECO:0000256" key="3">
    <source>
        <dbReference type="ARBA" id="ARBA00022448"/>
    </source>
</evidence>
<dbReference type="Pfam" id="PF00496">
    <property type="entry name" value="SBP_bac_5"/>
    <property type="match status" value="1"/>
</dbReference>
<dbReference type="Proteomes" id="UP000075442">
    <property type="component" value="Unassembled WGS sequence"/>
</dbReference>
<organism evidence="7 8">
    <name type="scientific">Streptococcus mitis</name>
    <dbReference type="NCBI Taxonomy" id="28037"/>
    <lineage>
        <taxon>Bacteria</taxon>
        <taxon>Bacillati</taxon>
        <taxon>Bacillota</taxon>
        <taxon>Bacilli</taxon>
        <taxon>Lactobacillales</taxon>
        <taxon>Streptococcaceae</taxon>
        <taxon>Streptococcus</taxon>
        <taxon>Streptococcus mitis group</taxon>
    </lineage>
</organism>